<dbReference type="EMBL" id="DSJL01000011">
    <property type="protein sequence ID" value="HEF66047.1"/>
    <property type="molecule type" value="Genomic_DNA"/>
</dbReference>
<name>A0A7C1JUX9_THERO</name>
<sequence length="97" mass="10764">MLSALLLLGAEALSGRRPDRHEPSRWYSRLLSAALCLIEFVLIGYSVWHDPWPWMDDPLIAGVQAVLIAAFLWPWLTLLTRRRASRTGSGSSACGTA</sequence>
<reference evidence="1" key="1">
    <citation type="journal article" date="2020" name="mSystems">
        <title>Genome- and Community-Level Interaction Insights into Carbon Utilization and Element Cycling Functions of Hydrothermarchaeota in Hydrothermal Sediment.</title>
        <authorList>
            <person name="Zhou Z."/>
            <person name="Liu Y."/>
            <person name="Xu W."/>
            <person name="Pan J."/>
            <person name="Luo Z.H."/>
            <person name="Li M."/>
        </authorList>
    </citation>
    <scope>NUCLEOTIDE SEQUENCE [LARGE SCALE GENOMIC DNA]</scope>
    <source>
        <strain evidence="1">SpSt-222</strain>
    </source>
</reference>
<dbReference type="AlphaFoldDB" id="A0A7C1JUX9"/>
<organism evidence="1">
    <name type="scientific">Thermomicrobium roseum</name>
    <dbReference type="NCBI Taxonomy" id="500"/>
    <lineage>
        <taxon>Bacteria</taxon>
        <taxon>Pseudomonadati</taxon>
        <taxon>Thermomicrobiota</taxon>
        <taxon>Thermomicrobia</taxon>
        <taxon>Thermomicrobiales</taxon>
        <taxon>Thermomicrobiaceae</taxon>
        <taxon>Thermomicrobium</taxon>
    </lineage>
</organism>
<protein>
    <submittedName>
        <fullName evidence="1">Uncharacterized protein</fullName>
    </submittedName>
</protein>
<accession>A0A7C1JUX9</accession>
<evidence type="ECO:0000313" key="1">
    <source>
        <dbReference type="EMBL" id="HEF66047.1"/>
    </source>
</evidence>
<proteinExistence type="predicted"/>
<gene>
    <name evidence="1" type="ORF">ENP47_10700</name>
</gene>
<comment type="caution">
    <text evidence="1">The sequence shown here is derived from an EMBL/GenBank/DDBJ whole genome shotgun (WGS) entry which is preliminary data.</text>
</comment>